<dbReference type="InterPro" id="IPR018253">
    <property type="entry name" value="DnaJ_domain_CS"/>
</dbReference>
<dbReference type="GO" id="GO:0051087">
    <property type="term" value="F:protein-folding chaperone binding"/>
    <property type="evidence" value="ECO:0007669"/>
    <property type="project" value="TreeGrafter"/>
</dbReference>
<dbReference type="PANTHER" id="PTHR24078">
    <property type="entry name" value="DNAJ HOMOLOG SUBFAMILY C MEMBER"/>
    <property type="match status" value="1"/>
</dbReference>
<comment type="caution">
    <text evidence="3">The sequence shown here is derived from an EMBL/GenBank/DDBJ whole genome shotgun (WGS) entry which is preliminary data.</text>
</comment>
<dbReference type="PROSITE" id="PS50076">
    <property type="entry name" value="DNAJ_2"/>
    <property type="match status" value="1"/>
</dbReference>
<dbReference type="Pfam" id="PF01556">
    <property type="entry name" value="DnaJ_C"/>
    <property type="match status" value="1"/>
</dbReference>
<name>A0AAD8I8R9_9APIA</name>
<dbReference type="PANTHER" id="PTHR24078:SF175">
    <property type="entry name" value="DNAJ HEAT SHOCK FAMILY PROTEIN"/>
    <property type="match status" value="1"/>
</dbReference>
<dbReference type="EMBL" id="JAUIZM010000006">
    <property type="protein sequence ID" value="KAK1381292.1"/>
    <property type="molecule type" value="Genomic_DNA"/>
</dbReference>
<dbReference type="Gene3D" id="1.10.287.110">
    <property type="entry name" value="DnaJ domain"/>
    <property type="match status" value="1"/>
</dbReference>
<dbReference type="Gene3D" id="2.60.260.20">
    <property type="entry name" value="Urease metallochaperone UreE, N-terminal domain"/>
    <property type="match status" value="2"/>
</dbReference>
<reference evidence="3" key="2">
    <citation type="submission" date="2023-05" db="EMBL/GenBank/DDBJ databases">
        <authorList>
            <person name="Schelkunov M.I."/>
        </authorList>
    </citation>
    <scope>NUCLEOTIDE SEQUENCE</scope>
    <source>
        <strain evidence="3">Hsosn_3</strain>
        <tissue evidence="3">Leaf</tissue>
    </source>
</reference>
<dbReference type="GO" id="GO:0005829">
    <property type="term" value="C:cytosol"/>
    <property type="evidence" value="ECO:0007669"/>
    <property type="project" value="TreeGrafter"/>
</dbReference>
<dbReference type="Proteomes" id="UP001237642">
    <property type="component" value="Unassembled WGS sequence"/>
</dbReference>
<proteinExistence type="predicted"/>
<dbReference type="InterPro" id="IPR001623">
    <property type="entry name" value="DnaJ_domain"/>
</dbReference>
<gene>
    <name evidence="3" type="ORF">POM88_028036</name>
</gene>
<dbReference type="GO" id="GO:0006457">
    <property type="term" value="P:protein folding"/>
    <property type="evidence" value="ECO:0007669"/>
    <property type="project" value="InterPro"/>
</dbReference>
<keyword evidence="4" id="KW-1185">Reference proteome</keyword>
<dbReference type="SUPFAM" id="SSF46565">
    <property type="entry name" value="Chaperone J-domain"/>
    <property type="match status" value="1"/>
</dbReference>
<dbReference type="InterPro" id="IPR002939">
    <property type="entry name" value="DnaJ_C"/>
</dbReference>
<dbReference type="SUPFAM" id="SSF49493">
    <property type="entry name" value="HSP40/DnaJ peptide-binding domain"/>
    <property type="match status" value="2"/>
</dbReference>
<dbReference type="PRINTS" id="PR00625">
    <property type="entry name" value="JDOMAIN"/>
</dbReference>
<dbReference type="FunFam" id="2.60.260.20:FF:000030">
    <property type="entry name" value="DNAJ heat shock family protein"/>
    <property type="match status" value="1"/>
</dbReference>
<evidence type="ECO:0000256" key="1">
    <source>
        <dbReference type="ARBA" id="ARBA00023186"/>
    </source>
</evidence>
<evidence type="ECO:0000313" key="3">
    <source>
        <dbReference type="EMBL" id="KAK1381292.1"/>
    </source>
</evidence>
<dbReference type="Pfam" id="PF00226">
    <property type="entry name" value="DnaJ"/>
    <property type="match status" value="1"/>
</dbReference>
<evidence type="ECO:0000313" key="4">
    <source>
        <dbReference type="Proteomes" id="UP001237642"/>
    </source>
</evidence>
<dbReference type="PROSITE" id="PS00636">
    <property type="entry name" value="DNAJ_1"/>
    <property type="match status" value="1"/>
</dbReference>
<sequence>MGLDYYSILKVEKTASEEDLKKAYKKRAMKWHPDKNTSNKLEAESKFKQISEAYDVLSDPQKRQIYDLYGDEAVSSVEPEEKGFRRRDATEIFEELFGGSEGKEEGKEVRKASVVENKLVCGLEELYKGSKRKMKISRSVLDEHSKLTTVEEILAIHIKPGWKKGTRITFPEKGNQEPGVTPGDLIFIVDEKPHAVFKRDGNDLVIHKRISLLDALTGKTIKLATLDGRDLRIPIKDIVKPGHEEVIPDEGMPISKEPGKRGNLRIKFDIKFPSRLSSDQKSDLRRVLGVTAVKAFPVETELTSSFAFLRFSSGFYTLAYGACMYEVLISHEEYLLQSLSLTCTLILSLFRERNQVILTCLCLALCFLSCFLV</sequence>
<feature type="domain" description="J" evidence="2">
    <location>
        <begin position="4"/>
        <end position="70"/>
    </location>
</feature>
<dbReference type="InterPro" id="IPR036869">
    <property type="entry name" value="J_dom_sf"/>
</dbReference>
<protein>
    <submittedName>
        <fullName evidence="3">Potyviral capsid protein interacting protein 1</fullName>
    </submittedName>
</protein>
<dbReference type="AlphaFoldDB" id="A0AAD8I8R9"/>
<dbReference type="CDD" id="cd06257">
    <property type="entry name" value="DnaJ"/>
    <property type="match status" value="1"/>
</dbReference>
<dbReference type="CDD" id="cd10747">
    <property type="entry name" value="DnaJ_C"/>
    <property type="match status" value="1"/>
</dbReference>
<reference evidence="3" key="1">
    <citation type="submission" date="2023-02" db="EMBL/GenBank/DDBJ databases">
        <title>Genome of toxic invasive species Heracleum sosnowskyi carries increased number of genes despite the absence of recent whole-genome duplications.</title>
        <authorList>
            <person name="Schelkunov M."/>
            <person name="Shtratnikova V."/>
            <person name="Makarenko M."/>
            <person name="Klepikova A."/>
            <person name="Omelchenko D."/>
            <person name="Novikova G."/>
            <person name="Obukhova E."/>
            <person name="Bogdanov V."/>
            <person name="Penin A."/>
            <person name="Logacheva M."/>
        </authorList>
    </citation>
    <scope>NUCLEOTIDE SEQUENCE</scope>
    <source>
        <strain evidence="3">Hsosn_3</strain>
        <tissue evidence="3">Leaf</tissue>
    </source>
</reference>
<organism evidence="3 4">
    <name type="scientific">Heracleum sosnowskyi</name>
    <dbReference type="NCBI Taxonomy" id="360622"/>
    <lineage>
        <taxon>Eukaryota</taxon>
        <taxon>Viridiplantae</taxon>
        <taxon>Streptophyta</taxon>
        <taxon>Embryophyta</taxon>
        <taxon>Tracheophyta</taxon>
        <taxon>Spermatophyta</taxon>
        <taxon>Magnoliopsida</taxon>
        <taxon>eudicotyledons</taxon>
        <taxon>Gunneridae</taxon>
        <taxon>Pentapetalae</taxon>
        <taxon>asterids</taxon>
        <taxon>campanulids</taxon>
        <taxon>Apiales</taxon>
        <taxon>Apiaceae</taxon>
        <taxon>Apioideae</taxon>
        <taxon>apioid superclade</taxon>
        <taxon>Tordylieae</taxon>
        <taxon>Tordyliinae</taxon>
        <taxon>Heracleum</taxon>
    </lineage>
</organism>
<dbReference type="SMART" id="SM00271">
    <property type="entry name" value="DnaJ"/>
    <property type="match status" value="1"/>
</dbReference>
<dbReference type="InterPro" id="IPR008971">
    <property type="entry name" value="HSP40/DnaJ_pept-bd"/>
</dbReference>
<dbReference type="FunFam" id="2.60.260.20:FF:000002">
    <property type="entry name" value="Dnaj homolog subfamily b member"/>
    <property type="match status" value="1"/>
</dbReference>
<evidence type="ECO:0000259" key="2">
    <source>
        <dbReference type="PROSITE" id="PS50076"/>
    </source>
</evidence>
<accession>A0AAD8I8R9</accession>
<keyword evidence="1" id="KW-0143">Chaperone</keyword>
<dbReference type="GO" id="GO:0051082">
    <property type="term" value="F:unfolded protein binding"/>
    <property type="evidence" value="ECO:0007669"/>
    <property type="project" value="InterPro"/>
</dbReference>
<dbReference type="InterPro" id="IPR051339">
    <property type="entry name" value="DnaJ_subfamily_B"/>
</dbReference>